<evidence type="ECO:0000256" key="1">
    <source>
        <dbReference type="SAM" id="MobiDB-lite"/>
    </source>
</evidence>
<evidence type="ECO:0000313" key="2">
    <source>
        <dbReference type="EnsemblPlants" id="OMERI05G14640.1"/>
    </source>
</evidence>
<reference evidence="2" key="1">
    <citation type="submission" date="2015-04" db="UniProtKB">
        <authorList>
            <consortium name="EnsemblPlants"/>
        </authorList>
    </citation>
    <scope>IDENTIFICATION</scope>
</reference>
<keyword evidence="3" id="KW-1185">Reference proteome</keyword>
<feature type="compositionally biased region" description="Basic residues" evidence="1">
    <location>
        <begin position="26"/>
        <end position="35"/>
    </location>
</feature>
<protein>
    <submittedName>
        <fullName evidence="2">Uncharacterized protein</fullName>
    </submittedName>
</protein>
<dbReference type="EnsemblPlants" id="OMERI05G14640.1">
    <property type="protein sequence ID" value="OMERI05G14640.1"/>
    <property type="gene ID" value="OMERI05G14640"/>
</dbReference>
<feature type="compositionally biased region" description="Gly residues" evidence="1">
    <location>
        <begin position="1"/>
        <end position="12"/>
    </location>
</feature>
<proteinExistence type="predicted"/>
<reference evidence="2" key="2">
    <citation type="submission" date="2018-05" db="EMBL/GenBank/DDBJ databases">
        <title>OmerRS3 (Oryza meridionalis Reference Sequence Version 3).</title>
        <authorList>
            <person name="Zhang J."/>
            <person name="Kudrna D."/>
            <person name="Lee S."/>
            <person name="Talag J."/>
            <person name="Welchert J."/>
            <person name="Wing R.A."/>
        </authorList>
    </citation>
    <scope>NUCLEOTIDE SEQUENCE [LARGE SCALE GENOMIC DNA]</scope>
    <source>
        <strain evidence="2">cv. OR44</strain>
    </source>
</reference>
<organism evidence="2">
    <name type="scientific">Oryza meridionalis</name>
    <dbReference type="NCBI Taxonomy" id="40149"/>
    <lineage>
        <taxon>Eukaryota</taxon>
        <taxon>Viridiplantae</taxon>
        <taxon>Streptophyta</taxon>
        <taxon>Embryophyta</taxon>
        <taxon>Tracheophyta</taxon>
        <taxon>Spermatophyta</taxon>
        <taxon>Magnoliopsida</taxon>
        <taxon>Liliopsida</taxon>
        <taxon>Poales</taxon>
        <taxon>Poaceae</taxon>
        <taxon>BOP clade</taxon>
        <taxon>Oryzoideae</taxon>
        <taxon>Oryzeae</taxon>
        <taxon>Oryzinae</taxon>
        <taxon>Oryza</taxon>
    </lineage>
</organism>
<dbReference type="HOGENOM" id="CLU_2336978_0_0_1"/>
<name>A0A0E0DRI5_9ORYZ</name>
<evidence type="ECO:0000313" key="3">
    <source>
        <dbReference type="Proteomes" id="UP000008021"/>
    </source>
</evidence>
<dbReference type="AlphaFoldDB" id="A0A0E0DRI5"/>
<feature type="region of interest" description="Disordered" evidence="1">
    <location>
        <begin position="1"/>
        <end position="58"/>
    </location>
</feature>
<dbReference type="Proteomes" id="UP000008021">
    <property type="component" value="Chromosome 5"/>
</dbReference>
<accession>A0A0E0DRI5</accession>
<dbReference type="Gramene" id="OMERI05G14640.1">
    <property type="protein sequence ID" value="OMERI05G14640.1"/>
    <property type="gene ID" value="OMERI05G14640"/>
</dbReference>
<sequence>MAGRQPGGGGSGRALPSVGSGWRGGGRQRRKRGGRRQATGCGGALPSPGSGRRGGGRQWAMAAAAAQEGRRRAAMMFFFDLEKGVCAVTALGEFGSDSNRLSLFFFWLG</sequence>